<organism evidence="1 2">
    <name type="scientific">Romanomermis culicivorax</name>
    <name type="common">Nematode worm</name>
    <dbReference type="NCBI Taxonomy" id="13658"/>
    <lineage>
        <taxon>Eukaryota</taxon>
        <taxon>Metazoa</taxon>
        <taxon>Ecdysozoa</taxon>
        <taxon>Nematoda</taxon>
        <taxon>Enoplea</taxon>
        <taxon>Dorylaimia</taxon>
        <taxon>Mermithida</taxon>
        <taxon>Mermithoidea</taxon>
        <taxon>Mermithidae</taxon>
        <taxon>Romanomermis</taxon>
    </lineage>
</organism>
<reference evidence="2" key="1">
    <citation type="submission" date="2022-11" db="UniProtKB">
        <authorList>
            <consortium name="WormBaseParasite"/>
        </authorList>
    </citation>
    <scope>IDENTIFICATION</scope>
</reference>
<dbReference type="Proteomes" id="UP000887565">
    <property type="component" value="Unplaced"/>
</dbReference>
<sequence length="154" mass="18016">MSSIADDNKNEPYNNTKLCTKVIDRALNSNKIPIIHQQISAWMSIPYLSDMDQNMVVNDELKQTEFSLFINDLFKTYNEIREVENKIMQQCFSRSYSTLSCYNATSCTCRCTTFRNGIVCYHSKRNSKTAHEKKSEDIEIDLTCEQKWVMQRNV</sequence>
<protein>
    <submittedName>
        <fullName evidence="2">SWIM-type domain-containing protein</fullName>
    </submittedName>
</protein>
<proteinExistence type="predicted"/>
<accession>A0A915HRA2</accession>
<dbReference type="AlphaFoldDB" id="A0A915HRA2"/>
<evidence type="ECO:0000313" key="1">
    <source>
        <dbReference type="Proteomes" id="UP000887565"/>
    </source>
</evidence>
<name>A0A915HRA2_ROMCU</name>
<evidence type="ECO:0000313" key="2">
    <source>
        <dbReference type="WBParaSite" id="nRc.2.0.1.t03970-RA"/>
    </source>
</evidence>
<keyword evidence="1" id="KW-1185">Reference proteome</keyword>
<dbReference type="WBParaSite" id="nRc.2.0.1.t03970-RA">
    <property type="protein sequence ID" value="nRc.2.0.1.t03970-RA"/>
    <property type="gene ID" value="nRc.2.0.1.g03970"/>
</dbReference>